<evidence type="ECO:0000259" key="2">
    <source>
        <dbReference type="Pfam" id="PF04937"/>
    </source>
</evidence>
<evidence type="ECO:0000256" key="1">
    <source>
        <dbReference type="SAM" id="MobiDB-lite"/>
    </source>
</evidence>
<keyword evidence="4" id="KW-1185">Reference proteome</keyword>
<organism evidence="3 4">
    <name type="scientific">Saponaria officinalis</name>
    <name type="common">Common soapwort</name>
    <name type="synonym">Lychnis saponaria</name>
    <dbReference type="NCBI Taxonomy" id="3572"/>
    <lineage>
        <taxon>Eukaryota</taxon>
        <taxon>Viridiplantae</taxon>
        <taxon>Streptophyta</taxon>
        <taxon>Embryophyta</taxon>
        <taxon>Tracheophyta</taxon>
        <taxon>Spermatophyta</taxon>
        <taxon>Magnoliopsida</taxon>
        <taxon>eudicotyledons</taxon>
        <taxon>Gunneridae</taxon>
        <taxon>Pentapetalae</taxon>
        <taxon>Caryophyllales</taxon>
        <taxon>Caryophyllaceae</taxon>
        <taxon>Caryophylleae</taxon>
        <taxon>Saponaria</taxon>
    </lineage>
</organism>
<gene>
    <name evidence="3" type="ORF">RND81_11G236100</name>
</gene>
<reference evidence="3" key="1">
    <citation type="submission" date="2024-03" db="EMBL/GenBank/DDBJ databases">
        <title>WGS assembly of Saponaria officinalis var. Norfolk2.</title>
        <authorList>
            <person name="Jenkins J."/>
            <person name="Shu S."/>
            <person name="Grimwood J."/>
            <person name="Barry K."/>
            <person name="Goodstein D."/>
            <person name="Schmutz J."/>
            <person name="Leebens-Mack J."/>
            <person name="Osbourn A."/>
        </authorList>
    </citation>
    <scope>NUCLEOTIDE SEQUENCE [LARGE SCALE GENOMIC DNA]</scope>
    <source>
        <strain evidence="3">JIC</strain>
    </source>
</reference>
<evidence type="ECO:0000313" key="4">
    <source>
        <dbReference type="Proteomes" id="UP001443914"/>
    </source>
</evidence>
<dbReference type="EMBL" id="JBDFQZ010000011">
    <property type="protein sequence ID" value="KAK9678840.1"/>
    <property type="molecule type" value="Genomic_DNA"/>
</dbReference>
<sequence>MKRLRLQGTDHHQTRVGKSSRDHTKDVDEAVARFFYMDGINVNVVNSVYFKEMAKAFGEFGSVYEPPSEEILSGFLLQKEKLRLEKVLALAKEMWLDTGCTILCVNRLDGALGCFCVNFFVASRRAVMFLKEVDIIVGGDDGPDNLFINELTNVIEEVGSSRVVQVITRLGGQAGDVFESVIFSKFPSVFWSHCTSHSILLLMEEIAGLDWMKDVLLNVKKIDKSLSGFKNSSFCTNIDIPDHAFRDNVAQKFAPSYFSVSLILKIKPFLCELVLREEWKQWRLSINLPDEEVGLDTDLWDRAELMVQAYKPFLTLLTTMDADNSIMGDVYNWRVLAIEALQCTGIDQMLVKQLETTLESKWDDLFSPLHGAAYILNPRYFGRGQSEDESLKKAWNVIVERCESETEVRIGLKEELSIYHKEEGCFAEADAVECRDKMDPVSWWDNFGFETPRLQSLAVKILSQIASAGIMCRQSWQMCDNMPCAEAVQRSGFDAEQARDFVFVSNNLKLQSLRYGKLDC</sequence>
<name>A0AAW1HQV9_SAPOF</name>
<dbReference type="SUPFAM" id="SSF53098">
    <property type="entry name" value="Ribonuclease H-like"/>
    <property type="match status" value="1"/>
</dbReference>
<dbReference type="PANTHER" id="PTHR32166">
    <property type="entry name" value="OSJNBA0013A04.12 PROTEIN"/>
    <property type="match status" value="1"/>
</dbReference>
<dbReference type="PANTHER" id="PTHR32166:SF85">
    <property type="entry name" value="DIMERIZATION, PUTATIVE-RELATED"/>
    <property type="match status" value="1"/>
</dbReference>
<accession>A0AAW1HQV9</accession>
<protein>
    <recommendedName>
        <fullName evidence="2">DUF659 domain-containing protein</fullName>
    </recommendedName>
</protein>
<dbReference type="InterPro" id="IPR007021">
    <property type="entry name" value="DUF659"/>
</dbReference>
<dbReference type="InterPro" id="IPR012337">
    <property type="entry name" value="RNaseH-like_sf"/>
</dbReference>
<feature type="domain" description="DUF659" evidence="2">
    <location>
        <begin position="67"/>
        <end position="222"/>
    </location>
</feature>
<dbReference type="AlphaFoldDB" id="A0AAW1HQV9"/>
<comment type="caution">
    <text evidence="3">The sequence shown here is derived from an EMBL/GenBank/DDBJ whole genome shotgun (WGS) entry which is preliminary data.</text>
</comment>
<dbReference type="Proteomes" id="UP001443914">
    <property type="component" value="Unassembled WGS sequence"/>
</dbReference>
<dbReference type="Pfam" id="PF04937">
    <property type="entry name" value="DUF659"/>
    <property type="match status" value="1"/>
</dbReference>
<feature type="compositionally biased region" description="Basic and acidic residues" evidence="1">
    <location>
        <begin position="8"/>
        <end position="24"/>
    </location>
</feature>
<evidence type="ECO:0000313" key="3">
    <source>
        <dbReference type="EMBL" id="KAK9678840.1"/>
    </source>
</evidence>
<feature type="region of interest" description="Disordered" evidence="1">
    <location>
        <begin position="1"/>
        <end position="24"/>
    </location>
</feature>
<proteinExistence type="predicted"/>